<dbReference type="GO" id="GO:0032217">
    <property type="term" value="F:riboflavin transmembrane transporter activity"/>
    <property type="evidence" value="ECO:0007669"/>
    <property type="project" value="UniProtKB-UniRule"/>
</dbReference>
<dbReference type="STRING" id="907931.GCA_000165675_00441"/>
<evidence type="ECO:0000256" key="3">
    <source>
        <dbReference type="ARBA" id="ARBA00022448"/>
    </source>
</evidence>
<evidence type="ECO:0000313" key="11">
    <source>
        <dbReference type="Proteomes" id="UP000295681"/>
    </source>
</evidence>
<keyword evidence="4 8" id="KW-1003">Cell membrane</keyword>
<keyword evidence="5 9" id="KW-0812">Transmembrane</keyword>
<evidence type="ECO:0000256" key="4">
    <source>
        <dbReference type="ARBA" id="ARBA00022475"/>
    </source>
</evidence>
<evidence type="ECO:0000313" key="10">
    <source>
        <dbReference type="EMBL" id="TDG68283.1"/>
    </source>
</evidence>
<accession>A0A4R5N8K9</accession>
<dbReference type="InterPro" id="IPR025720">
    <property type="entry name" value="RibU"/>
</dbReference>
<name>A0A4R5N8K9_9LACO</name>
<feature type="transmembrane region" description="Helical" evidence="9">
    <location>
        <begin position="82"/>
        <end position="103"/>
    </location>
</feature>
<protein>
    <recommendedName>
        <fullName evidence="8">Riboflavin transporter</fullName>
    </recommendedName>
</protein>
<keyword evidence="7 8" id="KW-0472">Membrane</keyword>
<keyword evidence="11" id="KW-1185">Reference proteome</keyword>
<dbReference type="PIRSF" id="PIRSF037778">
    <property type="entry name" value="UCP037778_transp_RibU"/>
    <property type="match status" value="1"/>
</dbReference>
<evidence type="ECO:0000256" key="8">
    <source>
        <dbReference type="PIRNR" id="PIRNR037778"/>
    </source>
</evidence>
<keyword evidence="6 9" id="KW-1133">Transmembrane helix</keyword>
<dbReference type="Pfam" id="PF12822">
    <property type="entry name" value="ECF_trnsprt"/>
    <property type="match status" value="1"/>
</dbReference>
<dbReference type="PANTHER" id="PTHR38438:SF1">
    <property type="entry name" value="RIBOFLAVIN TRANSPORTER RIBU"/>
    <property type="match status" value="1"/>
</dbReference>
<dbReference type="RefSeq" id="WP_010008405.1">
    <property type="nucleotide sequence ID" value="NZ_JAGYGP010000001.1"/>
</dbReference>
<evidence type="ECO:0000256" key="1">
    <source>
        <dbReference type="ARBA" id="ARBA00004651"/>
    </source>
</evidence>
<comment type="subcellular location">
    <subcellularLocation>
        <location evidence="1">Cell membrane</location>
        <topology evidence="1">Multi-pass membrane protein</topology>
    </subcellularLocation>
</comment>
<sequence>MSISRTRTQRITFIAIMSTISFLLMIFPQIPLIPGADFLKLDFSIIPVLLAVYWFDFSAGLLVILLRTILKLLLNNEGVNTYLGLPVNVLGVLTFITLLYLILPRVTVKLNYIRAILGVLVATGGLAISMIIVNWFVVIPLYAQFAHFDIQQIFGVGHYLIAIVMPFNLIQGIIWGIVSMTILSSTMKVKHIINR</sequence>
<feature type="transmembrane region" description="Helical" evidence="9">
    <location>
        <begin position="45"/>
        <end position="70"/>
    </location>
</feature>
<dbReference type="GO" id="GO:0005886">
    <property type="term" value="C:plasma membrane"/>
    <property type="evidence" value="ECO:0007669"/>
    <property type="project" value="UniProtKB-SubCell"/>
</dbReference>
<keyword evidence="3 8" id="KW-0813">Transport</keyword>
<proteinExistence type="inferred from homology"/>
<feature type="transmembrane region" description="Helical" evidence="9">
    <location>
        <begin position="12"/>
        <end position="33"/>
    </location>
</feature>
<feature type="transmembrane region" description="Helical" evidence="9">
    <location>
        <begin position="115"/>
        <end position="138"/>
    </location>
</feature>
<dbReference type="PANTHER" id="PTHR38438">
    <property type="entry name" value="RIBOFLAVIN TRANSPORTER RIBU"/>
    <property type="match status" value="1"/>
</dbReference>
<evidence type="ECO:0000256" key="9">
    <source>
        <dbReference type="SAM" id="Phobius"/>
    </source>
</evidence>
<reference evidence="10 11" key="1">
    <citation type="journal article" date="2019" name="Appl. Microbiol. Biotechnol.">
        <title>Uncovering carbohydrate metabolism through a genotype-phenotype association study of 56 lactic acid bacteria genomes.</title>
        <authorList>
            <person name="Buron-Moles G."/>
            <person name="Chailyan A."/>
            <person name="Dolejs I."/>
            <person name="Forster J."/>
            <person name="Miks M.H."/>
        </authorList>
    </citation>
    <scope>NUCLEOTIDE SEQUENCE [LARGE SCALE GENOMIC DNA]</scope>
    <source>
        <strain evidence="10 11">ATCC 700006</strain>
    </source>
</reference>
<dbReference type="Proteomes" id="UP000295681">
    <property type="component" value="Unassembled WGS sequence"/>
</dbReference>
<evidence type="ECO:0000256" key="2">
    <source>
        <dbReference type="ARBA" id="ARBA00005540"/>
    </source>
</evidence>
<feature type="transmembrane region" description="Helical" evidence="9">
    <location>
        <begin position="159"/>
        <end position="178"/>
    </location>
</feature>
<dbReference type="AlphaFoldDB" id="A0A4R5N8K9"/>
<dbReference type="EMBL" id="PUFI01000014">
    <property type="protein sequence ID" value="TDG68283.1"/>
    <property type="molecule type" value="Genomic_DNA"/>
</dbReference>
<evidence type="ECO:0000256" key="6">
    <source>
        <dbReference type="ARBA" id="ARBA00022989"/>
    </source>
</evidence>
<evidence type="ECO:0000256" key="5">
    <source>
        <dbReference type="ARBA" id="ARBA00022692"/>
    </source>
</evidence>
<gene>
    <name evidence="10" type="ORF">C5L23_000589</name>
</gene>
<comment type="similarity">
    <text evidence="2 8">Belongs to the prokaryotic riboflavin transporter (P-RFT) (TC 2.A.87) family.</text>
</comment>
<dbReference type="Gene3D" id="1.10.1760.20">
    <property type="match status" value="1"/>
</dbReference>
<comment type="caution">
    <text evidence="10">The sequence shown here is derived from an EMBL/GenBank/DDBJ whole genome shotgun (WGS) entry which is preliminary data.</text>
</comment>
<dbReference type="InterPro" id="IPR024529">
    <property type="entry name" value="ECF_trnsprt_substrate-spec"/>
</dbReference>
<organism evidence="10 11">
    <name type="scientific">Leuconostoc fallax</name>
    <dbReference type="NCBI Taxonomy" id="1251"/>
    <lineage>
        <taxon>Bacteria</taxon>
        <taxon>Bacillati</taxon>
        <taxon>Bacillota</taxon>
        <taxon>Bacilli</taxon>
        <taxon>Lactobacillales</taxon>
        <taxon>Lactobacillaceae</taxon>
        <taxon>Leuconostoc</taxon>
    </lineage>
</organism>
<comment type="function">
    <text evidence="8">Probably a riboflavin-binding protein that interacts with the energy-coupling factor (ECF) ABC-transporter complex.</text>
</comment>
<evidence type="ECO:0000256" key="7">
    <source>
        <dbReference type="ARBA" id="ARBA00023136"/>
    </source>
</evidence>